<dbReference type="PANTHER" id="PTHR32315">
    <property type="entry name" value="ADENINE PHOSPHORIBOSYLTRANSFERASE"/>
    <property type="match status" value="1"/>
</dbReference>
<dbReference type="GO" id="GO:0002055">
    <property type="term" value="F:adenine binding"/>
    <property type="evidence" value="ECO:0007669"/>
    <property type="project" value="TreeGrafter"/>
</dbReference>
<dbReference type="CDD" id="cd06223">
    <property type="entry name" value="PRTases_typeI"/>
    <property type="match status" value="1"/>
</dbReference>
<protein>
    <recommendedName>
        <fullName evidence="5">adenine phosphoribosyltransferase</fullName>
        <ecNumber evidence="5">2.4.2.7</ecNumber>
    </recommendedName>
</protein>
<dbReference type="AlphaFoldDB" id="A0A7H8N2W4"/>
<dbReference type="Gene3D" id="3.40.50.2020">
    <property type="match status" value="1"/>
</dbReference>
<dbReference type="InterPro" id="IPR029057">
    <property type="entry name" value="PRTase-like"/>
</dbReference>
<accession>A0A7H8N2W4</accession>
<dbReference type="GO" id="GO:0006166">
    <property type="term" value="P:purine ribonucleoside salvage"/>
    <property type="evidence" value="ECO:0007669"/>
    <property type="project" value="UniProtKB-KW"/>
</dbReference>
<evidence type="ECO:0000259" key="10">
    <source>
        <dbReference type="Pfam" id="PF00156"/>
    </source>
</evidence>
<dbReference type="EC" id="2.4.2.7" evidence="5"/>
<evidence type="ECO:0000256" key="6">
    <source>
        <dbReference type="ARBA" id="ARBA00022490"/>
    </source>
</evidence>
<evidence type="ECO:0000256" key="5">
    <source>
        <dbReference type="ARBA" id="ARBA00011893"/>
    </source>
</evidence>
<dbReference type="RefSeq" id="WP_176160461.1">
    <property type="nucleotide sequence ID" value="NZ_CP054929.1"/>
</dbReference>
<dbReference type="GO" id="GO:0003999">
    <property type="term" value="F:adenine phosphoribosyltransferase activity"/>
    <property type="evidence" value="ECO:0007669"/>
    <property type="project" value="UniProtKB-EC"/>
</dbReference>
<dbReference type="Proteomes" id="UP000509303">
    <property type="component" value="Chromosome"/>
</dbReference>
<evidence type="ECO:0000256" key="7">
    <source>
        <dbReference type="ARBA" id="ARBA00022676"/>
    </source>
</evidence>
<dbReference type="SUPFAM" id="SSF53271">
    <property type="entry name" value="PRTase-like"/>
    <property type="match status" value="1"/>
</dbReference>
<evidence type="ECO:0000256" key="3">
    <source>
        <dbReference type="ARBA" id="ARBA00004659"/>
    </source>
</evidence>
<evidence type="ECO:0000256" key="8">
    <source>
        <dbReference type="ARBA" id="ARBA00022679"/>
    </source>
</evidence>
<comment type="subcellular location">
    <subcellularLocation>
        <location evidence="2">Cytoplasm</location>
    </subcellularLocation>
</comment>
<keyword evidence="6" id="KW-0963">Cytoplasm</keyword>
<dbReference type="InterPro" id="IPR050054">
    <property type="entry name" value="UPRTase/APRTase"/>
</dbReference>
<proteinExistence type="inferred from homology"/>
<evidence type="ECO:0000256" key="9">
    <source>
        <dbReference type="ARBA" id="ARBA00022726"/>
    </source>
</evidence>
<dbReference type="GO" id="GO:0006168">
    <property type="term" value="P:adenine salvage"/>
    <property type="evidence" value="ECO:0007669"/>
    <property type="project" value="TreeGrafter"/>
</dbReference>
<dbReference type="InterPro" id="IPR000836">
    <property type="entry name" value="PRTase_dom"/>
</dbReference>
<evidence type="ECO:0000313" key="12">
    <source>
        <dbReference type="Proteomes" id="UP000509303"/>
    </source>
</evidence>
<evidence type="ECO:0000256" key="2">
    <source>
        <dbReference type="ARBA" id="ARBA00004496"/>
    </source>
</evidence>
<reference evidence="11 12" key="1">
    <citation type="submission" date="2020-06" db="EMBL/GenBank/DDBJ databases">
        <title>Genome mining for natural products.</title>
        <authorList>
            <person name="Zhang B."/>
            <person name="Shi J."/>
            <person name="Ge H."/>
        </authorList>
    </citation>
    <scope>NUCLEOTIDE SEQUENCE [LARGE SCALE GENOMIC DNA]</scope>
    <source>
        <strain evidence="11 12">NA00687</strain>
    </source>
</reference>
<evidence type="ECO:0000313" key="11">
    <source>
        <dbReference type="EMBL" id="QKW48729.1"/>
    </source>
</evidence>
<comment type="catalytic activity">
    <reaction evidence="1">
        <text>AMP + diphosphate = 5-phospho-alpha-D-ribose 1-diphosphate + adenine</text>
        <dbReference type="Rhea" id="RHEA:16609"/>
        <dbReference type="ChEBI" id="CHEBI:16708"/>
        <dbReference type="ChEBI" id="CHEBI:33019"/>
        <dbReference type="ChEBI" id="CHEBI:58017"/>
        <dbReference type="ChEBI" id="CHEBI:456215"/>
        <dbReference type="EC" id="2.4.2.7"/>
    </reaction>
</comment>
<gene>
    <name evidence="11" type="ORF">HUT08_03280</name>
</gene>
<dbReference type="EMBL" id="CP054929">
    <property type="protein sequence ID" value="QKW48729.1"/>
    <property type="molecule type" value="Genomic_DNA"/>
</dbReference>
<dbReference type="Pfam" id="PF00156">
    <property type="entry name" value="Pribosyltran"/>
    <property type="match status" value="1"/>
</dbReference>
<dbReference type="GO" id="GO:0005737">
    <property type="term" value="C:cytoplasm"/>
    <property type="evidence" value="ECO:0007669"/>
    <property type="project" value="UniProtKB-SubCell"/>
</dbReference>
<keyword evidence="12" id="KW-1185">Reference proteome</keyword>
<feature type="domain" description="Phosphoribosyltransferase" evidence="10">
    <location>
        <begin position="35"/>
        <end position="161"/>
    </location>
</feature>
<name>A0A7H8N2W4_9ACTN</name>
<keyword evidence="7 11" id="KW-0328">Glycosyltransferase</keyword>
<evidence type="ECO:0000256" key="4">
    <source>
        <dbReference type="ARBA" id="ARBA00008391"/>
    </source>
</evidence>
<keyword evidence="8 11" id="KW-0808">Transferase</keyword>
<organism evidence="11 12">
    <name type="scientific">Streptomyces buecherae</name>
    <dbReference type="NCBI Taxonomy" id="2763006"/>
    <lineage>
        <taxon>Bacteria</taxon>
        <taxon>Bacillati</taxon>
        <taxon>Actinomycetota</taxon>
        <taxon>Actinomycetes</taxon>
        <taxon>Kitasatosporales</taxon>
        <taxon>Streptomycetaceae</taxon>
        <taxon>Streptomyces</taxon>
    </lineage>
</organism>
<dbReference type="PANTHER" id="PTHR32315:SF3">
    <property type="entry name" value="ADENINE PHOSPHORIBOSYLTRANSFERASE"/>
    <property type="match status" value="1"/>
</dbReference>
<dbReference type="GO" id="GO:0044209">
    <property type="term" value="P:AMP salvage"/>
    <property type="evidence" value="ECO:0007669"/>
    <property type="project" value="TreeGrafter"/>
</dbReference>
<dbReference type="GO" id="GO:0016208">
    <property type="term" value="F:AMP binding"/>
    <property type="evidence" value="ECO:0007669"/>
    <property type="project" value="TreeGrafter"/>
</dbReference>
<comment type="pathway">
    <text evidence="3">Purine metabolism; AMP biosynthesis via salvage pathway; AMP from adenine: step 1/1.</text>
</comment>
<sequence length="178" mass="19371">MSLTARDLALTSLRWIDGHVDVWPVFRDARTLATVVTELAKPFRDERLTAVCGVESRGFLLGGAVAVELGVGFVAIRKDGGLFPGDKVVRESEPDYRGLRHRLRLQRSSLGAADRVLMVDDWLETGSQARAVREVVEECGATWVGCSVIVDELADAARPRLGAVHSLLPARDLPPCLA</sequence>
<evidence type="ECO:0000256" key="1">
    <source>
        <dbReference type="ARBA" id="ARBA00000868"/>
    </source>
</evidence>
<comment type="similarity">
    <text evidence="4">Belongs to the purine/pyrimidine phosphoribosyltransferase family.</text>
</comment>
<keyword evidence="9" id="KW-0660">Purine salvage</keyword>